<feature type="region of interest" description="Disordered" evidence="2">
    <location>
        <begin position="211"/>
        <end position="268"/>
    </location>
</feature>
<name>A0A7S2K8I0_9STRA</name>
<proteinExistence type="predicted"/>
<organism evidence="3">
    <name type="scientific">Leptocylindrus danicus</name>
    <dbReference type="NCBI Taxonomy" id="163516"/>
    <lineage>
        <taxon>Eukaryota</taxon>
        <taxon>Sar</taxon>
        <taxon>Stramenopiles</taxon>
        <taxon>Ochrophyta</taxon>
        <taxon>Bacillariophyta</taxon>
        <taxon>Coscinodiscophyceae</taxon>
        <taxon>Chaetocerotophycidae</taxon>
        <taxon>Leptocylindrales</taxon>
        <taxon>Leptocylindraceae</taxon>
        <taxon>Leptocylindrus</taxon>
    </lineage>
</organism>
<feature type="region of interest" description="Disordered" evidence="2">
    <location>
        <begin position="355"/>
        <end position="392"/>
    </location>
</feature>
<sequence length="640" mass="69863">MRGNVSVGSHSQNTPSTAVQGYSRLSDGGAASSDTTKNMKQSNQQSESDGWFDFEEDNDPLAKPQPARSAVLARAQEINRRFLSSASQAAGPDDEIASYKEPEAAPVAKVKNAREPSQAQRNPSPPLSSKEEQVDDSPEEEEEQAIVTPEMLVDALSGHEDGLLAIAERLMEHYDGGYDVMGEAIIDAFADVQKLFQHVVEAAHMEGAAFEANRAREDRERSQDSGMSFSYDAGDGAGSYTEFPSEKKNRGKPQDQAHSPAGPTRHDEIIDSDVRDLLKEALSLGSQKLSNREYVDAYATFENACHSASSLLPVDSDHRGRLQLSIARAESMSPDKGCAILRYAMDDVLRSGLRPTGKVEYGKRNDYRQPLPGAEDEEQLSEKYTGEKPVSANDDHYKGADSNHHYTPHFMQKKNLAESIRVDAGGRYMQASGAPGYSHEEALSSIVAEFKEFLGAPMYENTPVQDISRRFWNVLANVQLSSAKREEELENELGRIKGEFLLAKAEWEEKLSEATSEVEVYKEKYLEAESAKQQQYMEQARSSAAKLPSQSFRAGFESPSMSSRKEKASSVASFGSGLAQHARSVVDSLSCYGAVDKRSTGSMSRHAASSSTPSMVSASSATRSSSSKGTPLRGMKAADI</sequence>
<feature type="compositionally biased region" description="Acidic residues" evidence="2">
    <location>
        <begin position="50"/>
        <end position="59"/>
    </location>
</feature>
<protein>
    <submittedName>
        <fullName evidence="3">Uncharacterized protein</fullName>
    </submittedName>
</protein>
<feature type="region of interest" description="Disordered" evidence="2">
    <location>
        <begin position="1"/>
        <end position="145"/>
    </location>
</feature>
<feature type="region of interest" description="Disordered" evidence="2">
    <location>
        <begin position="537"/>
        <end position="564"/>
    </location>
</feature>
<feature type="coiled-coil region" evidence="1">
    <location>
        <begin position="504"/>
        <end position="531"/>
    </location>
</feature>
<feature type="compositionally biased region" description="Basic and acidic residues" evidence="2">
    <location>
        <begin position="244"/>
        <end position="255"/>
    </location>
</feature>
<feature type="compositionally biased region" description="Polar residues" evidence="2">
    <location>
        <begin position="537"/>
        <end position="552"/>
    </location>
</feature>
<feature type="compositionally biased region" description="Basic and acidic residues" evidence="2">
    <location>
        <begin position="213"/>
        <end position="223"/>
    </location>
</feature>
<dbReference type="EMBL" id="HBGY01010946">
    <property type="protein sequence ID" value="CAD9569555.1"/>
    <property type="molecule type" value="Transcribed_RNA"/>
</dbReference>
<feature type="compositionally biased region" description="Acidic residues" evidence="2">
    <location>
        <begin position="133"/>
        <end position="144"/>
    </location>
</feature>
<accession>A0A7S2K8I0</accession>
<evidence type="ECO:0000313" key="3">
    <source>
        <dbReference type="EMBL" id="CAD9569555.1"/>
    </source>
</evidence>
<feature type="region of interest" description="Disordered" evidence="2">
    <location>
        <begin position="599"/>
        <end position="640"/>
    </location>
</feature>
<feature type="compositionally biased region" description="Polar residues" evidence="2">
    <location>
        <begin position="1"/>
        <end position="20"/>
    </location>
</feature>
<evidence type="ECO:0000256" key="2">
    <source>
        <dbReference type="SAM" id="MobiDB-lite"/>
    </source>
</evidence>
<gene>
    <name evidence="3" type="ORF">LDAN0321_LOCUS6913</name>
</gene>
<keyword evidence="1" id="KW-0175">Coiled coil</keyword>
<feature type="compositionally biased region" description="Polar residues" evidence="2">
    <location>
        <begin position="32"/>
        <end position="48"/>
    </location>
</feature>
<reference evidence="3" key="1">
    <citation type="submission" date="2021-01" db="EMBL/GenBank/DDBJ databases">
        <authorList>
            <person name="Corre E."/>
            <person name="Pelletier E."/>
            <person name="Niang G."/>
            <person name="Scheremetjew M."/>
            <person name="Finn R."/>
            <person name="Kale V."/>
            <person name="Holt S."/>
            <person name="Cochrane G."/>
            <person name="Meng A."/>
            <person name="Brown T."/>
            <person name="Cohen L."/>
        </authorList>
    </citation>
    <scope>NUCLEOTIDE SEQUENCE</scope>
    <source>
        <strain evidence="3">B650</strain>
    </source>
</reference>
<feature type="compositionally biased region" description="Low complexity" evidence="2">
    <location>
        <begin position="607"/>
        <end position="627"/>
    </location>
</feature>
<evidence type="ECO:0000256" key="1">
    <source>
        <dbReference type="SAM" id="Coils"/>
    </source>
</evidence>
<dbReference type="AlphaFoldDB" id="A0A7S2K8I0"/>